<proteinExistence type="predicted"/>
<dbReference type="STRING" id="927083.DB32_006054"/>
<dbReference type="KEGG" id="samy:DB32_006054"/>
<sequence length="41" mass="4927">MLDVERPARHRPHLRGRLGQLRPLLVMWCERCGAEHPRVQR</sequence>
<keyword evidence="2" id="KW-1185">Reference proteome</keyword>
<organism evidence="1 2">
    <name type="scientific">Sandaracinus amylolyticus</name>
    <dbReference type="NCBI Taxonomy" id="927083"/>
    <lineage>
        <taxon>Bacteria</taxon>
        <taxon>Pseudomonadati</taxon>
        <taxon>Myxococcota</taxon>
        <taxon>Polyangia</taxon>
        <taxon>Polyangiales</taxon>
        <taxon>Sandaracinaceae</taxon>
        <taxon>Sandaracinus</taxon>
    </lineage>
</organism>
<evidence type="ECO:0000313" key="1">
    <source>
        <dbReference type="EMBL" id="AKF08905.1"/>
    </source>
</evidence>
<accession>A0A0F6W6U1</accession>
<gene>
    <name evidence="1" type="ORF">DB32_006054</name>
</gene>
<protein>
    <submittedName>
        <fullName evidence="1">Uncharacterized protein</fullName>
    </submittedName>
</protein>
<name>A0A0F6W6U1_9BACT</name>
<dbReference type="AlphaFoldDB" id="A0A0F6W6U1"/>
<dbReference type="EMBL" id="CP011125">
    <property type="protein sequence ID" value="AKF08905.1"/>
    <property type="molecule type" value="Genomic_DNA"/>
</dbReference>
<evidence type="ECO:0000313" key="2">
    <source>
        <dbReference type="Proteomes" id="UP000034883"/>
    </source>
</evidence>
<reference evidence="1 2" key="1">
    <citation type="submission" date="2015-03" db="EMBL/GenBank/DDBJ databases">
        <title>Genome assembly of Sandaracinus amylolyticus DSM 53668.</title>
        <authorList>
            <person name="Sharma G."/>
            <person name="Subramanian S."/>
        </authorList>
    </citation>
    <scope>NUCLEOTIDE SEQUENCE [LARGE SCALE GENOMIC DNA]</scope>
    <source>
        <strain evidence="1 2">DSM 53668</strain>
    </source>
</reference>
<dbReference type="Proteomes" id="UP000034883">
    <property type="component" value="Chromosome"/>
</dbReference>